<dbReference type="PANTHER" id="PTHR46268:SF6">
    <property type="entry name" value="UNIVERSAL STRESS PROTEIN UP12"/>
    <property type="match status" value="1"/>
</dbReference>
<dbReference type="KEGG" id="hyl:LPB072_08745"/>
<dbReference type="AlphaFoldDB" id="A0A162YTN9"/>
<dbReference type="OrthoDB" id="9804721at2"/>
<dbReference type="STRING" id="1763535.LPB072_08745"/>
<evidence type="ECO:0000313" key="5">
    <source>
        <dbReference type="Proteomes" id="UP000185657"/>
    </source>
</evidence>
<dbReference type="CDD" id="cd00293">
    <property type="entry name" value="USP-like"/>
    <property type="match status" value="2"/>
</dbReference>
<dbReference type="SUPFAM" id="SSF52402">
    <property type="entry name" value="Adenine nucleotide alpha hydrolases-like"/>
    <property type="match status" value="2"/>
</dbReference>
<name>A0A162YTN9_9BURK</name>
<accession>A0A162YTN9</accession>
<dbReference type="EMBL" id="LVWD01000034">
    <property type="protein sequence ID" value="OAD40102.1"/>
    <property type="molecule type" value="Genomic_DNA"/>
</dbReference>
<reference evidence="3 6" key="2">
    <citation type="submission" date="2016-10" db="EMBL/GenBank/DDBJ databases">
        <title>Hydorgenophaga sp. LPB0072 isolated from gastropod.</title>
        <authorList>
            <person name="Kim E."/>
            <person name="Yi H."/>
        </authorList>
    </citation>
    <scope>NUCLEOTIDE SEQUENCE [LARGE SCALE GENOMIC DNA]</scope>
    <source>
        <strain evidence="3 6">LPB0072</strain>
    </source>
</reference>
<evidence type="ECO:0000313" key="4">
    <source>
        <dbReference type="EMBL" id="OAD40102.1"/>
    </source>
</evidence>
<reference evidence="4 5" key="1">
    <citation type="submission" date="2016-02" db="EMBL/GenBank/DDBJ databases">
        <title>Draft genome sequence of Hydrogenophaga sp. LPB0072.</title>
        <authorList>
            <person name="Shin S.-K."/>
            <person name="Yi H."/>
        </authorList>
    </citation>
    <scope>NUCLEOTIDE SEQUENCE [LARGE SCALE GENOMIC DNA]</scope>
    <source>
        <strain evidence="4 5">LPB0072</strain>
    </source>
</reference>
<dbReference type="InterPro" id="IPR006016">
    <property type="entry name" value="UspA"/>
</dbReference>
<sequence length="288" mass="30809">MKTEQRVIACVDQSAYADAVTDHAAWAAKRLGAPLELLHVIDRHPETARSADHSGAIGPDAQQSLLTELSSADEAMVRAAREQGRLFLNRLRERALGAGVPVVDMRQRLGHLDETLHEVQAEARLVVMGRKGAAAEKEASALGGNVERVVRALERPILAVTDGAFKVPERLLMAFDGGKATRRGVEMVAASPLFRGMSVKLVMAGDSRSDAAAQMRWATDLLMAGGIDADGEVVSGEALAAIQAAVVREQADWLLMGAYTHSPLRNLFKPSRTNGLLASVGVPTLLLR</sequence>
<evidence type="ECO:0000256" key="1">
    <source>
        <dbReference type="ARBA" id="ARBA00008791"/>
    </source>
</evidence>
<gene>
    <name evidence="3" type="ORF">LPB072_08745</name>
    <name evidence="4" type="ORF">LPB72_18240</name>
</gene>
<comment type="similarity">
    <text evidence="1">Belongs to the universal stress protein A family.</text>
</comment>
<proteinExistence type="inferred from homology"/>
<organism evidence="3 6">
    <name type="scientific">Hydrogenophaga crassostreae</name>
    <dbReference type="NCBI Taxonomy" id="1763535"/>
    <lineage>
        <taxon>Bacteria</taxon>
        <taxon>Pseudomonadati</taxon>
        <taxon>Pseudomonadota</taxon>
        <taxon>Betaproteobacteria</taxon>
        <taxon>Burkholderiales</taxon>
        <taxon>Comamonadaceae</taxon>
        <taxon>Hydrogenophaga</taxon>
    </lineage>
</organism>
<dbReference type="Pfam" id="PF00582">
    <property type="entry name" value="Usp"/>
    <property type="match status" value="1"/>
</dbReference>
<dbReference type="EMBL" id="CP017476">
    <property type="protein sequence ID" value="AOW12918.1"/>
    <property type="molecule type" value="Genomic_DNA"/>
</dbReference>
<dbReference type="Proteomes" id="UP000185680">
    <property type="component" value="Chromosome"/>
</dbReference>
<dbReference type="RefSeq" id="WP_066094262.1">
    <property type="nucleotide sequence ID" value="NZ_CP017476.1"/>
</dbReference>
<evidence type="ECO:0000313" key="3">
    <source>
        <dbReference type="EMBL" id="AOW12918.1"/>
    </source>
</evidence>
<evidence type="ECO:0000259" key="2">
    <source>
        <dbReference type="Pfam" id="PF00582"/>
    </source>
</evidence>
<evidence type="ECO:0000313" key="6">
    <source>
        <dbReference type="Proteomes" id="UP000185680"/>
    </source>
</evidence>
<dbReference type="Proteomes" id="UP000185657">
    <property type="component" value="Unassembled WGS sequence"/>
</dbReference>
<protein>
    <submittedName>
        <fullName evidence="3">Universal stress protein A</fullName>
    </submittedName>
</protein>
<dbReference type="PANTHER" id="PTHR46268">
    <property type="entry name" value="STRESS RESPONSE PROTEIN NHAX"/>
    <property type="match status" value="1"/>
</dbReference>
<dbReference type="Gene3D" id="3.40.50.12370">
    <property type="match status" value="1"/>
</dbReference>
<keyword evidence="5" id="KW-1185">Reference proteome</keyword>
<feature type="domain" description="UspA" evidence="2">
    <location>
        <begin position="5"/>
        <end position="160"/>
    </location>
</feature>